<organism evidence="2 3">
    <name type="scientific">Mortierella alpina</name>
    <name type="common">Oleaginous fungus</name>
    <name type="synonym">Mortierella renispora</name>
    <dbReference type="NCBI Taxonomy" id="64518"/>
    <lineage>
        <taxon>Eukaryota</taxon>
        <taxon>Fungi</taxon>
        <taxon>Fungi incertae sedis</taxon>
        <taxon>Mucoromycota</taxon>
        <taxon>Mortierellomycotina</taxon>
        <taxon>Mortierellomycetes</taxon>
        <taxon>Mortierellales</taxon>
        <taxon>Mortierellaceae</taxon>
        <taxon>Mortierella</taxon>
    </lineage>
</organism>
<keyword evidence="1" id="KW-0812">Transmembrane</keyword>
<keyword evidence="3" id="KW-1185">Reference proteome</keyword>
<dbReference type="Proteomes" id="UP000738359">
    <property type="component" value="Unassembled WGS sequence"/>
</dbReference>
<dbReference type="AlphaFoldDB" id="A0A9P6M5H7"/>
<feature type="transmembrane region" description="Helical" evidence="1">
    <location>
        <begin position="133"/>
        <end position="155"/>
    </location>
</feature>
<reference evidence="2" key="1">
    <citation type="journal article" date="2020" name="Fungal Divers.">
        <title>Resolving the Mortierellaceae phylogeny through synthesis of multi-gene phylogenetics and phylogenomics.</title>
        <authorList>
            <person name="Vandepol N."/>
            <person name="Liber J."/>
            <person name="Desiro A."/>
            <person name="Na H."/>
            <person name="Kennedy M."/>
            <person name="Barry K."/>
            <person name="Grigoriev I.V."/>
            <person name="Miller A.N."/>
            <person name="O'Donnell K."/>
            <person name="Stajich J.E."/>
            <person name="Bonito G."/>
        </authorList>
    </citation>
    <scope>NUCLEOTIDE SEQUENCE</scope>
    <source>
        <strain evidence="2">CK1249</strain>
    </source>
</reference>
<protein>
    <submittedName>
        <fullName evidence="2">Uncharacterized protein</fullName>
    </submittedName>
</protein>
<evidence type="ECO:0000313" key="2">
    <source>
        <dbReference type="EMBL" id="KAF9966343.1"/>
    </source>
</evidence>
<proteinExistence type="predicted"/>
<evidence type="ECO:0000313" key="3">
    <source>
        <dbReference type="Proteomes" id="UP000738359"/>
    </source>
</evidence>
<name>A0A9P6M5H7_MORAP</name>
<evidence type="ECO:0000256" key="1">
    <source>
        <dbReference type="SAM" id="Phobius"/>
    </source>
</evidence>
<keyword evidence="1" id="KW-1133">Transmembrane helix</keyword>
<gene>
    <name evidence="2" type="ORF">BGZ70_002622</name>
</gene>
<accession>A0A9P6M5H7</accession>
<comment type="caution">
    <text evidence="2">The sequence shown here is derived from an EMBL/GenBank/DDBJ whole genome shotgun (WGS) entry which is preliminary data.</text>
</comment>
<keyword evidence="1" id="KW-0472">Membrane</keyword>
<sequence length="198" mass="22463">MVRLVNWLRILILCLSLSSFIIGLHLKDALEFPDPLTLIIVTEAFNVLFYSYFAATSNASTQMRAWRIFYRLVLASLSLYGPARALDGCEFGLMRDYSINLPGIRYNEKIHCDDGSEYTWRQDQTLLPAYHLFRARCILLLTVAVTMWVEMVLYWQSDEGSGVSPLPPPQNADIELGNATLDEPQKMVLPTDPTAAVR</sequence>
<dbReference type="EMBL" id="JAAAHY010000165">
    <property type="protein sequence ID" value="KAF9966343.1"/>
    <property type="molecule type" value="Genomic_DNA"/>
</dbReference>
<feature type="transmembrane region" description="Helical" evidence="1">
    <location>
        <begin position="38"/>
        <end position="56"/>
    </location>
</feature>
<feature type="transmembrane region" description="Helical" evidence="1">
    <location>
        <begin position="7"/>
        <end position="26"/>
    </location>
</feature>